<accession>A0AAD8FWL0</accession>
<feature type="region of interest" description="Disordered" evidence="1">
    <location>
        <begin position="1325"/>
        <end position="1367"/>
    </location>
</feature>
<feature type="region of interest" description="Disordered" evidence="1">
    <location>
        <begin position="1465"/>
        <end position="1731"/>
    </location>
</feature>
<feature type="compositionally biased region" description="Polar residues" evidence="1">
    <location>
        <begin position="1329"/>
        <end position="1341"/>
    </location>
</feature>
<evidence type="ECO:0000313" key="3">
    <source>
        <dbReference type="Proteomes" id="UP001230051"/>
    </source>
</evidence>
<protein>
    <submittedName>
        <fullName evidence="2">Uncharacterized protein</fullName>
    </submittedName>
</protein>
<feature type="compositionally biased region" description="Basic and acidic residues" evidence="1">
    <location>
        <begin position="855"/>
        <end position="871"/>
    </location>
</feature>
<evidence type="ECO:0000313" key="2">
    <source>
        <dbReference type="EMBL" id="KAK1156526.1"/>
    </source>
</evidence>
<gene>
    <name evidence="2" type="ORF">AOXY_G25511</name>
</gene>
<feature type="compositionally biased region" description="Polar residues" evidence="1">
    <location>
        <begin position="1019"/>
        <end position="1030"/>
    </location>
</feature>
<feature type="non-terminal residue" evidence="2">
    <location>
        <position position="1"/>
    </location>
</feature>
<feature type="compositionally biased region" description="Basic and acidic residues" evidence="1">
    <location>
        <begin position="183"/>
        <end position="194"/>
    </location>
</feature>
<feature type="compositionally biased region" description="Basic and acidic residues" evidence="1">
    <location>
        <begin position="744"/>
        <end position="758"/>
    </location>
</feature>
<dbReference type="PANTHER" id="PTHR22042">
    <property type="entry name" value="TANKYRASE 1 BINDING PROTEIN"/>
    <property type="match status" value="1"/>
</dbReference>
<feature type="region of interest" description="Disordered" evidence="1">
    <location>
        <begin position="818"/>
        <end position="946"/>
    </location>
</feature>
<dbReference type="PANTHER" id="PTHR22042:SF3">
    <property type="entry name" value="RIKEN CDNA 2900026A02 GENE"/>
    <property type="match status" value="1"/>
</dbReference>
<feature type="compositionally biased region" description="Polar residues" evidence="1">
    <location>
        <begin position="1141"/>
        <end position="1151"/>
    </location>
</feature>
<feature type="compositionally biased region" description="Basic and acidic residues" evidence="1">
    <location>
        <begin position="1626"/>
        <end position="1637"/>
    </location>
</feature>
<keyword evidence="3" id="KW-1185">Reference proteome</keyword>
<feature type="compositionally biased region" description="Basic and acidic residues" evidence="1">
    <location>
        <begin position="556"/>
        <end position="598"/>
    </location>
</feature>
<feature type="compositionally biased region" description="Low complexity" evidence="1">
    <location>
        <begin position="466"/>
        <end position="496"/>
    </location>
</feature>
<feature type="compositionally biased region" description="Polar residues" evidence="1">
    <location>
        <begin position="1721"/>
        <end position="1731"/>
    </location>
</feature>
<feature type="region of interest" description="Disordered" evidence="1">
    <location>
        <begin position="1"/>
        <end position="143"/>
    </location>
</feature>
<feature type="compositionally biased region" description="Basic and acidic residues" evidence="1">
    <location>
        <begin position="390"/>
        <end position="423"/>
    </location>
</feature>
<feature type="region of interest" description="Disordered" evidence="1">
    <location>
        <begin position="702"/>
        <end position="771"/>
    </location>
</feature>
<name>A0AAD8FWL0_ACIOX</name>
<feature type="compositionally biased region" description="Basic residues" evidence="1">
    <location>
        <begin position="1575"/>
        <end position="1584"/>
    </location>
</feature>
<feature type="compositionally biased region" description="Basic and acidic residues" evidence="1">
    <location>
        <begin position="1245"/>
        <end position="1254"/>
    </location>
</feature>
<dbReference type="EMBL" id="JAGXEW010000027">
    <property type="protein sequence ID" value="KAK1156526.1"/>
    <property type="molecule type" value="Genomic_DNA"/>
</dbReference>
<reference evidence="2" key="1">
    <citation type="submission" date="2022-02" db="EMBL/GenBank/DDBJ databases">
        <title>Atlantic sturgeon de novo genome assembly.</title>
        <authorList>
            <person name="Stock M."/>
            <person name="Klopp C."/>
            <person name="Guiguen Y."/>
            <person name="Cabau C."/>
            <person name="Parinello H."/>
            <person name="Santidrian Yebra-Pimentel E."/>
            <person name="Kuhl H."/>
            <person name="Dirks R.P."/>
            <person name="Guessner J."/>
            <person name="Wuertz S."/>
            <person name="Du K."/>
            <person name="Schartl M."/>
        </authorList>
    </citation>
    <scope>NUCLEOTIDE SEQUENCE</scope>
    <source>
        <strain evidence="2">STURGEONOMICS-FGT-2020</strain>
        <tissue evidence="2">Whole blood</tissue>
    </source>
</reference>
<feature type="compositionally biased region" description="Basic and acidic residues" evidence="1">
    <location>
        <begin position="901"/>
        <end position="910"/>
    </location>
</feature>
<feature type="compositionally biased region" description="Basic and acidic residues" evidence="1">
    <location>
        <begin position="341"/>
        <end position="381"/>
    </location>
</feature>
<feature type="compositionally biased region" description="Polar residues" evidence="1">
    <location>
        <begin position="545"/>
        <end position="555"/>
    </location>
</feature>
<evidence type="ECO:0000256" key="1">
    <source>
        <dbReference type="SAM" id="MobiDB-lite"/>
    </source>
</evidence>
<feature type="compositionally biased region" description="Basic and acidic residues" evidence="1">
    <location>
        <begin position="1648"/>
        <end position="1661"/>
    </location>
</feature>
<feature type="compositionally biased region" description="Low complexity" evidence="1">
    <location>
        <begin position="1676"/>
        <end position="1691"/>
    </location>
</feature>
<proteinExistence type="predicted"/>
<comment type="caution">
    <text evidence="2">The sequence shown here is derived from an EMBL/GenBank/DDBJ whole genome shotgun (WGS) entry which is preliminary data.</text>
</comment>
<feature type="region of interest" description="Disordered" evidence="1">
    <location>
        <begin position="236"/>
        <end position="302"/>
    </location>
</feature>
<feature type="compositionally biased region" description="Polar residues" evidence="1">
    <location>
        <begin position="641"/>
        <end position="651"/>
    </location>
</feature>
<feature type="region of interest" description="Disordered" evidence="1">
    <location>
        <begin position="173"/>
        <end position="220"/>
    </location>
</feature>
<feature type="compositionally biased region" description="Polar residues" evidence="1">
    <location>
        <begin position="1638"/>
        <end position="1647"/>
    </location>
</feature>
<dbReference type="InterPro" id="IPR040006">
    <property type="entry name" value="TNKS1BP1-like"/>
</dbReference>
<feature type="region of interest" description="Disordered" evidence="1">
    <location>
        <begin position="316"/>
        <end position="666"/>
    </location>
</feature>
<feature type="compositionally biased region" description="Basic and acidic residues" evidence="1">
    <location>
        <begin position="529"/>
        <end position="538"/>
    </location>
</feature>
<feature type="compositionally biased region" description="Basic and acidic residues" evidence="1">
    <location>
        <begin position="504"/>
        <end position="521"/>
    </location>
</feature>
<feature type="compositionally biased region" description="Basic and acidic residues" evidence="1">
    <location>
        <begin position="1215"/>
        <end position="1228"/>
    </location>
</feature>
<feature type="compositionally biased region" description="Basic and acidic residues" evidence="1">
    <location>
        <begin position="987"/>
        <end position="1000"/>
    </location>
</feature>
<feature type="compositionally biased region" description="Basic and acidic residues" evidence="1">
    <location>
        <begin position="16"/>
        <end position="26"/>
    </location>
</feature>
<feature type="compositionally biased region" description="Polar residues" evidence="1">
    <location>
        <begin position="1059"/>
        <end position="1069"/>
    </location>
</feature>
<dbReference type="Proteomes" id="UP001230051">
    <property type="component" value="Unassembled WGS sequence"/>
</dbReference>
<organism evidence="2 3">
    <name type="scientific">Acipenser oxyrinchus oxyrinchus</name>
    <dbReference type="NCBI Taxonomy" id="40147"/>
    <lineage>
        <taxon>Eukaryota</taxon>
        <taxon>Metazoa</taxon>
        <taxon>Chordata</taxon>
        <taxon>Craniata</taxon>
        <taxon>Vertebrata</taxon>
        <taxon>Euteleostomi</taxon>
        <taxon>Actinopterygii</taxon>
        <taxon>Chondrostei</taxon>
        <taxon>Acipenseriformes</taxon>
        <taxon>Acipenseridae</taxon>
        <taxon>Acipenser</taxon>
    </lineage>
</organism>
<feature type="compositionally biased region" description="Low complexity" evidence="1">
    <location>
        <begin position="730"/>
        <end position="743"/>
    </location>
</feature>
<feature type="compositionally biased region" description="Basic and acidic residues" evidence="1">
    <location>
        <begin position="1589"/>
        <end position="1600"/>
    </location>
</feature>
<feature type="region of interest" description="Disordered" evidence="1">
    <location>
        <begin position="1383"/>
        <end position="1453"/>
    </location>
</feature>
<feature type="compositionally biased region" description="Pro residues" evidence="1">
    <location>
        <begin position="424"/>
        <end position="435"/>
    </location>
</feature>
<feature type="compositionally biased region" description="Basic and acidic residues" evidence="1">
    <location>
        <begin position="1106"/>
        <end position="1121"/>
    </location>
</feature>
<feature type="compositionally biased region" description="Basic and acidic residues" evidence="1">
    <location>
        <begin position="1198"/>
        <end position="1208"/>
    </location>
</feature>
<feature type="compositionally biased region" description="Polar residues" evidence="1">
    <location>
        <begin position="58"/>
        <end position="72"/>
    </location>
</feature>
<feature type="region of interest" description="Disordered" evidence="1">
    <location>
        <begin position="964"/>
        <end position="1156"/>
    </location>
</feature>
<feature type="compositionally biased region" description="Basic and acidic residues" evidence="1">
    <location>
        <begin position="1521"/>
        <end position="1545"/>
    </location>
</feature>
<sequence length="1731" mass="190528">MATWVEVKGPALALSEPRERVSDSRLSRAHVSPLTDSSNKAPELGPGALILPEEGSKPAQTFSPGSTSNNMPSLGPKPRLTPKPFALEKAPILRPIVAPKPAPKPRGVPGKPALTPSGPPKPSASRTVEPPKPAPLPKTRTLLETEALPRDWFTQIEPLRVTLYETVTIQRAQTIGAGQQERPSAETRCMENPRPEGSPRPAEWTAQAESRPAAFPGSCLSRAKSMGFLGKAAVDQDSEAGEAVGSQVPDSQASEPRVRMRSKTRPVSAVFPSPGTDRCRADQDSEPPSQAEKPWLRSPRPLSMDLTARFEAIGLSLNRKSGSGLAPPEESKENMPAAPGKHSDAGSRGEEEPERRGFRKKEPTDAPGKKAEKAEEPRSELDEGWSTEKATWEGERETEGQEVTENRGAPEKVAEKSIPEEKPPVPVPAAAPSPSPSLAAADSQVTKREEENRAPPSGGNVRRRISLLLESSSVGVSSSPGAESSPPATPPSASEVINVGIRQRIKELKVGMPEAKPEPQRRSYQPRPRSSDLTKRFPTEAVTRETLSLSPTAEKTATEMEGTRKGSERENQDQYRKTEDPSPSRSEQTDSKFPEFSRKSMKSTRPVPENLPSSKPEVVNQVAQKGSILGEKLPLGPQCESLPQASEQQQPAGKKPDSKARDGSYSSFQTVRASLFENYVVKHKVMEAHICSDNLNLKQETTGGRSEVPELDQGQCPDSVCWERERERSGTSTSISSSSSSSESFRRSLPYRDEDRRSSPSTAALRDEPSPLVTREVLPKCVVEAVRVDHIFDTIQAVSEKAVSESVPVALEDKAMTLRSRRPVAKDARDGESPSVQSQGVRQQPVPVSAPKGEPVPERSDKRELYRKLPAEETQSQGASRMAKSRIRTEDSVTDQQAVPERVKVPKEEIVWGVADDGSLGSRGTRVKPDEDPAETKQPSGGAKYLRVGSLFKWRAEALQEKDEYFKKETPPAQRDSSPDAYNWSSAEKKPRRSEAESAERPSTTETHSLSKGEARTFKQGQTFSTQGKTAVSEFEEFSRARENEYPSQVPAGDHRRTTASSGNRGTSMRTREDRPANSGAEEVTAPKSLKTADQDVGLKQRSNTRVRDTPPKEKRKDSEPRATYFALTGQMPDYPLESLGSKTTQQQQPSEGAGIDVAFDDFSVKSYRRWGAQGQVLNLKRNPSLEAAYGKLKVKDLGIEDAPKSYERTAAGSRSDEAGEETGDKSHMRPKVLNVDAVLHKSRRDSPESEKPACPDPQSYQPPRGSREMEVDGVTKGNAPTSRAEEGYRMEVLDVDALTAEYKGMSSKVTDPWQRRLEEDCYPLARTSRGSSQPSTNLDSPSGARTYAGYQPSDLPKPEPQKPTGFVDSFFREERRAKPDYIYPETTRLSPLERNSSLEDVYATSRSSEADWRRGYRRDAPKPSWVQHSETVRDSDHSASREKRVGYAMDDALDSRLKQRVKETREEDFWLPSAKPVPSQSARLENDWYIPRVSVSDERHGQESRSYLPRETAASARAPYEADTRRQSRKKEQELEPHYPEPRKQGYPPAQDSPVAPAEPSRGRQSFPQESGLKRSKSMHRPRALAWGEKKDSSRERSKSSSRKSFGAVDTLDGASLTRMRGHSMNRERTSERGTDQLKQCVTKPSSDSKDTDTLVHEADSQYGTWDTGLRTDDSLTPATPTGSSSPSASLRRRTPDRDSALSLSSSTPGELAETAFPDQPTSFLDSSAL</sequence>
<feature type="compositionally biased region" description="Basic and acidic residues" evidence="1">
    <location>
        <begin position="1409"/>
        <end position="1422"/>
    </location>
</feature>
<feature type="region of interest" description="Disordered" evidence="1">
    <location>
        <begin position="1198"/>
        <end position="1291"/>
    </location>
</feature>
<feature type="compositionally biased region" description="Basic and acidic residues" evidence="1">
    <location>
        <begin position="1431"/>
        <end position="1446"/>
    </location>
</feature>